<sequence>ITCVAAEHSVQKCLEYIARIGKYELEQLVFVNKSSVDRCTTYHGRAWSIRGTKAQCKAILCMGNALSLVDGILHCDIVEGSFCTETFMCFIKGLLNNMQPYPAPNSVIVMANCQIHKHADIQNLIEAR</sequence>
<dbReference type="OrthoDB" id="2142724at2759"/>
<evidence type="ECO:0008006" key="3">
    <source>
        <dbReference type="Google" id="ProtNLM"/>
    </source>
</evidence>
<feature type="non-terminal residue" evidence="1">
    <location>
        <position position="1"/>
    </location>
</feature>
<gene>
    <name evidence="1" type="ORF">M404DRAFT_930367</name>
</gene>
<dbReference type="AlphaFoldDB" id="A0A0C3P8K1"/>
<dbReference type="InterPro" id="IPR036397">
    <property type="entry name" value="RNaseH_sf"/>
</dbReference>
<reference evidence="2" key="2">
    <citation type="submission" date="2015-01" db="EMBL/GenBank/DDBJ databases">
        <title>Evolutionary Origins and Diversification of the Mycorrhizal Mutualists.</title>
        <authorList>
            <consortium name="DOE Joint Genome Institute"/>
            <consortium name="Mycorrhizal Genomics Consortium"/>
            <person name="Kohler A."/>
            <person name="Kuo A."/>
            <person name="Nagy L.G."/>
            <person name="Floudas D."/>
            <person name="Copeland A."/>
            <person name="Barry K.W."/>
            <person name="Cichocki N."/>
            <person name="Veneault-Fourrey C."/>
            <person name="LaButti K."/>
            <person name="Lindquist E.A."/>
            <person name="Lipzen A."/>
            <person name="Lundell T."/>
            <person name="Morin E."/>
            <person name="Murat C."/>
            <person name="Riley R."/>
            <person name="Ohm R."/>
            <person name="Sun H."/>
            <person name="Tunlid A."/>
            <person name="Henrissat B."/>
            <person name="Grigoriev I.V."/>
            <person name="Hibbett D.S."/>
            <person name="Martin F."/>
        </authorList>
    </citation>
    <scope>NUCLEOTIDE SEQUENCE [LARGE SCALE GENOMIC DNA]</scope>
    <source>
        <strain evidence="2">Marx 270</strain>
    </source>
</reference>
<organism evidence="1 2">
    <name type="scientific">Pisolithus tinctorius Marx 270</name>
    <dbReference type="NCBI Taxonomy" id="870435"/>
    <lineage>
        <taxon>Eukaryota</taxon>
        <taxon>Fungi</taxon>
        <taxon>Dikarya</taxon>
        <taxon>Basidiomycota</taxon>
        <taxon>Agaricomycotina</taxon>
        <taxon>Agaricomycetes</taxon>
        <taxon>Agaricomycetidae</taxon>
        <taxon>Boletales</taxon>
        <taxon>Sclerodermatineae</taxon>
        <taxon>Pisolithaceae</taxon>
        <taxon>Pisolithus</taxon>
    </lineage>
</organism>
<proteinExistence type="predicted"/>
<evidence type="ECO:0000313" key="1">
    <source>
        <dbReference type="EMBL" id="KIO09795.1"/>
    </source>
</evidence>
<dbReference type="PANTHER" id="PTHR46564:SF1">
    <property type="entry name" value="TRANSPOSASE"/>
    <property type="match status" value="1"/>
</dbReference>
<protein>
    <recommendedName>
        <fullName evidence="3">Tc1-like transposase DDE domain-containing protein</fullName>
    </recommendedName>
</protein>
<dbReference type="EMBL" id="KN831953">
    <property type="protein sequence ID" value="KIO09795.1"/>
    <property type="molecule type" value="Genomic_DNA"/>
</dbReference>
<dbReference type="HOGENOM" id="CLU_056788_11_1_1"/>
<dbReference type="PANTHER" id="PTHR46564">
    <property type="entry name" value="TRANSPOSASE"/>
    <property type="match status" value="1"/>
</dbReference>
<name>A0A0C3P8K1_PISTI</name>
<accession>A0A0C3P8K1</accession>
<dbReference type="Proteomes" id="UP000054217">
    <property type="component" value="Unassembled WGS sequence"/>
</dbReference>
<dbReference type="InParanoid" id="A0A0C3P8K1"/>
<keyword evidence="2" id="KW-1185">Reference proteome</keyword>
<dbReference type="Gene3D" id="3.30.420.10">
    <property type="entry name" value="Ribonuclease H-like superfamily/Ribonuclease H"/>
    <property type="match status" value="1"/>
</dbReference>
<dbReference type="GO" id="GO:0003676">
    <property type="term" value="F:nucleic acid binding"/>
    <property type="evidence" value="ECO:0007669"/>
    <property type="project" value="InterPro"/>
</dbReference>
<dbReference type="STRING" id="870435.A0A0C3P8K1"/>
<reference evidence="1 2" key="1">
    <citation type="submission" date="2014-04" db="EMBL/GenBank/DDBJ databases">
        <authorList>
            <consortium name="DOE Joint Genome Institute"/>
            <person name="Kuo A."/>
            <person name="Kohler A."/>
            <person name="Costa M.D."/>
            <person name="Nagy L.G."/>
            <person name="Floudas D."/>
            <person name="Copeland A."/>
            <person name="Barry K.W."/>
            <person name="Cichocki N."/>
            <person name="Veneault-Fourrey C."/>
            <person name="LaButti K."/>
            <person name="Lindquist E.A."/>
            <person name="Lipzen A."/>
            <person name="Lundell T."/>
            <person name="Morin E."/>
            <person name="Murat C."/>
            <person name="Sun H."/>
            <person name="Tunlid A."/>
            <person name="Henrissat B."/>
            <person name="Grigoriev I.V."/>
            <person name="Hibbett D.S."/>
            <person name="Martin F."/>
            <person name="Nordberg H.P."/>
            <person name="Cantor M.N."/>
            <person name="Hua S.X."/>
        </authorList>
    </citation>
    <scope>NUCLEOTIDE SEQUENCE [LARGE SCALE GENOMIC DNA]</scope>
    <source>
        <strain evidence="1 2">Marx 270</strain>
    </source>
</reference>
<evidence type="ECO:0000313" key="2">
    <source>
        <dbReference type="Proteomes" id="UP000054217"/>
    </source>
</evidence>